<evidence type="ECO:0000259" key="3">
    <source>
        <dbReference type="Pfam" id="PF07687"/>
    </source>
</evidence>
<dbReference type="SUPFAM" id="SSF53187">
    <property type="entry name" value="Zn-dependent exopeptidases"/>
    <property type="match status" value="1"/>
</dbReference>
<dbReference type="InterPro" id="IPR036264">
    <property type="entry name" value="Bact_exopeptidase_dim_dom"/>
</dbReference>
<dbReference type="OrthoDB" id="9777385at2"/>
<feature type="domain" description="Peptidase M20 dimerisation" evidence="3">
    <location>
        <begin position="187"/>
        <end position="282"/>
    </location>
</feature>
<name>A0A1M6WNA7_9GAMM</name>
<dbReference type="PANTHER" id="PTHR11014:SF63">
    <property type="entry name" value="METALLOPEPTIDASE, PUTATIVE (AFU_ORTHOLOGUE AFUA_6G09600)-RELATED"/>
    <property type="match status" value="1"/>
</dbReference>
<proteinExistence type="predicted"/>
<dbReference type="Pfam" id="PF07687">
    <property type="entry name" value="M20_dimer"/>
    <property type="match status" value="1"/>
</dbReference>
<dbReference type="RefSeq" id="WP_064699986.1">
    <property type="nucleotide sequence ID" value="NZ_BDEO01000008.1"/>
</dbReference>
<feature type="binding site" evidence="2">
    <location>
        <position position="163"/>
    </location>
    <ligand>
        <name>Mn(2+)</name>
        <dbReference type="ChEBI" id="CHEBI:29035"/>
        <label>2</label>
    </ligand>
</feature>
<protein>
    <submittedName>
        <fullName evidence="4">Hippurate hydrolase</fullName>
    </submittedName>
</protein>
<dbReference type="PIRSF" id="PIRSF005962">
    <property type="entry name" value="Pept_M20D_amidohydro"/>
    <property type="match status" value="1"/>
</dbReference>
<feature type="binding site" evidence="2">
    <location>
        <position position="137"/>
    </location>
    <ligand>
        <name>Mn(2+)</name>
        <dbReference type="ChEBI" id="CHEBI:29035"/>
        <label>2</label>
    </ligand>
</feature>
<sequence>MEKNLVEVNLDKLVSFRRDVHRHPELGFEEHETSRKIREYLEALDVEYVSGIGKTGIVAWIVGSREGHGASVGLRADMDALPLEEHSGVDHASRHHGRMHACGHDGHTTMLLGAVEYFRHNRAFSGTIYFIFQPAEEGVGGGKAMVDDGLFERFPIKEVYGLHNWPGLPVGKFGLVSGPIMASGDRVDITIQGRGGHGGLNPHGCVDPIRIAAELISKAHTIISREVDPLNPAVLSICAIQGGDLDGFAVIPNTTKLSGTIRALDEETRTIVASGLRRLCESLEHYYGATIELKIEDKFGVTFNDAEATESARKVIQECFGEDALVRDYKPSMGGEDFSYMLAVRPGSYIHVGSGDEDHPHGLHNPQYDFNDSIIPLGVSLLSRLAVASLNRQYS</sequence>
<dbReference type="InterPro" id="IPR011650">
    <property type="entry name" value="Peptidase_M20_dimer"/>
</dbReference>
<reference evidence="5" key="1">
    <citation type="submission" date="2016-11" db="EMBL/GenBank/DDBJ databases">
        <authorList>
            <person name="Varghese N."/>
            <person name="Submissions S."/>
        </authorList>
    </citation>
    <scope>NUCLEOTIDE SEQUENCE [LARGE SCALE GENOMIC DNA]</scope>
    <source>
        <strain evidence="5">ALO Sharm</strain>
    </source>
</reference>
<dbReference type="AlphaFoldDB" id="A0A1M6WNA7"/>
<evidence type="ECO:0000313" key="5">
    <source>
        <dbReference type="Proteomes" id="UP000184248"/>
    </source>
</evidence>
<dbReference type="GO" id="GO:0016787">
    <property type="term" value="F:hydrolase activity"/>
    <property type="evidence" value="ECO:0007669"/>
    <property type="project" value="UniProtKB-KW"/>
</dbReference>
<dbReference type="InterPro" id="IPR002933">
    <property type="entry name" value="Peptidase_M20"/>
</dbReference>
<feature type="binding site" evidence="2">
    <location>
        <position position="104"/>
    </location>
    <ligand>
        <name>Mn(2+)</name>
        <dbReference type="ChEBI" id="CHEBI:29035"/>
        <label>2</label>
    </ligand>
</feature>
<dbReference type="Gene3D" id="3.40.630.10">
    <property type="entry name" value="Zn peptidases"/>
    <property type="match status" value="1"/>
</dbReference>
<dbReference type="InterPro" id="IPR017439">
    <property type="entry name" value="Amidohydrolase"/>
</dbReference>
<comment type="cofactor">
    <cofactor evidence="2">
        <name>Mn(2+)</name>
        <dbReference type="ChEBI" id="CHEBI:29035"/>
    </cofactor>
    <text evidence="2">The Mn(2+) ion enhances activity.</text>
</comment>
<dbReference type="Gene3D" id="3.30.70.360">
    <property type="match status" value="1"/>
</dbReference>
<dbReference type="EMBL" id="FRAL01000006">
    <property type="protein sequence ID" value="SHK95015.1"/>
    <property type="molecule type" value="Genomic_DNA"/>
</dbReference>
<feature type="binding site" evidence="2">
    <location>
        <position position="364"/>
    </location>
    <ligand>
        <name>Mn(2+)</name>
        <dbReference type="ChEBI" id="CHEBI:29035"/>
        <label>2</label>
    </ligand>
</feature>
<accession>A0A1M6WNA7</accession>
<dbReference type="Pfam" id="PF01546">
    <property type="entry name" value="Peptidase_M20"/>
    <property type="match status" value="1"/>
</dbReference>
<dbReference type="Proteomes" id="UP000184248">
    <property type="component" value="Unassembled WGS sequence"/>
</dbReference>
<organism evidence="4 5">
    <name type="scientific">Halomonas caseinilytica</name>
    <dbReference type="NCBI Taxonomy" id="438744"/>
    <lineage>
        <taxon>Bacteria</taxon>
        <taxon>Pseudomonadati</taxon>
        <taxon>Pseudomonadota</taxon>
        <taxon>Gammaproteobacteria</taxon>
        <taxon>Oceanospirillales</taxon>
        <taxon>Halomonadaceae</taxon>
        <taxon>Halomonas</taxon>
    </lineage>
</organism>
<keyword evidence="1 4" id="KW-0378">Hydrolase</keyword>
<dbReference type="NCBIfam" id="TIGR01891">
    <property type="entry name" value="amidohydrolases"/>
    <property type="match status" value="1"/>
</dbReference>
<keyword evidence="2" id="KW-0479">Metal-binding</keyword>
<dbReference type="PANTHER" id="PTHR11014">
    <property type="entry name" value="PEPTIDASE M20 FAMILY MEMBER"/>
    <property type="match status" value="1"/>
</dbReference>
<keyword evidence="5" id="KW-1185">Reference proteome</keyword>
<evidence type="ECO:0000256" key="2">
    <source>
        <dbReference type="PIRSR" id="PIRSR005962-1"/>
    </source>
</evidence>
<gene>
    <name evidence="4" type="ORF">SAMN05192556_106210</name>
</gene>
<evidence type="ECO:0000256" key="1">
    <source>
        <dbReference type="ARBA" id="ARBA00022801"/>
    </source>
</evidence>
<dbReference type="SUPFAM" id="SSF55031">
    <property type="entry name" value="Bacterial exopeptidase dimerisation domain"/>
    <property type="match status" value="1"/>
</dbReference>
<keyword evidence="2" id="KW-0464">Manganese</keyword>
<evidence type="ECO:0000313" key="4">
    <source>
        <dbReference type="EMBL" id="SHK95015.1"/>
    </source>
</evidence>
<feature type="binding site" evidence="2">
    <location>
        <position position="102"/>
    </location>
    <ligand>
        <name>Mn(2+)</name>
        <dbReference type="ChEBI" id="CHEBI:29035"/>
        <label>2</label>
    </ligand>
</feature>
<dbReference type="CDD" id="cd05666">
    <property type="entry name" value="M20_Acy1-like"/>
    <property type="match status" value="1"/>
</dbReference>
<dbReference type="GO" id="GO:0046872">
    <property type="term" value="F:metal ion binding"/>
    <property type="evidence" value="ECO:0007669"/>
    <property type="project" value="UniProtKB-KW"/>
</dbReference>